<dbReference type="InterPro" id="IPR033463">
    <property type="entry name" value="sCache_3"/>
</dbReference>
<keyword evidence="9" id="KW-0067">ATP-binding</keyword>
<dbReference type="PANTHER" id="PTHR43065">
    <property type="entry name" value="SENSOR HISTIDINE KINASE"/>
    <property type="match status" value="1"/>
</dbReference>
<evidence type="ECO:0000313" key="16">
    <source>
        <dbReference type="Proteomes" id="UP000031278"/>
    </source>
</evidence>
<feature type="transmembrane region" description="Helical" evidence="13">
    <location>
        <begin position="6"/>
        <end position="30"/>
    </location>
</feature>
<evidence type="ECO:0000256" key="12">
    <source>
        <dbReference type="ARBA" id="ARBA00023136"/>
    </source>
</evidence>
<evidence type="ECO:0000256" key="5">
    <source>
        <dbReference type="ARBA" id="ARBA00022679"/>
    </source>
</evidence>
<accession>A0A0B9H2U4</accession>
<dbReference type="Gene3D" id="1.10.287.130">
    <property type="match status" value="1"/>
</dbReference>
<name>A0A0B9H2U4_9GAMM</name>
<dbReference type="GO" id="GO:0000160">
    <property type="term" value="P:phosphorelay signal transduction system"/>
    <property type="evidence" value="ECO:0007669"/>
    <property type="project" value="UniProtKB-KW"/>
</dbReference>
<dbReference type="PROSITE" id="PS50109">
    <property type="entry name" value="HIS_KIN"/>
    <property type="match status" value="1"/>
</dbReference>
<comment type="subcellular location">
    <subcellularLocation>
        <location evidence="1">Cell inner membrane</location>
    </subcellularLocation>
    <subcellularLocation>
        <location evidence="2">Cell membrane</location>
        <topology evidence="2">Multi-pass membrane protein</topology>
    </subcellularLocation>
</comment>
<evidence type="ECO:0000256" key="7">
    <source>
        <dbReference type="ARBA" id="ARBA00022741"/>
    </source>
</evidence>
<evidence type="ECO:0000256" key="3">
    <source>
        <dbReference type="ARBA" id="ARBA00022475"/>
    </source>
</evidence>
<sequence length="533" mass="59574">MKLKSYLALTTLATTSSIVVVVTTFIFYLLQNAHIGGIEERGMELARVLAHDPVVIEAVKAKNSRQPFELQGYIEDIRSKTDASFIVVTDQQAMRLTHPDQDKIGLHFNGDDIYPTLTQAIDHTNVASGTLGKAIRNFSPILENGQVIGVVNIGYMYDRSIGILMEQFGKIAGLVAIVYLLGVSITSAFVFKMKRTFLDYEPEIVVHKFREREMILNSIRDGILAIDNNHCITTMNHSASKMISMGKLGPHDYIGQPLSCFSTTLSHLVFSDNDSFHQGNFNIGKHTYRADIYPIKHNKGIRGHVIVFYANLDQNELEREVTYLKNYAELLRSKTHEYSNKLNVLSGMLQLGNFDKAVDFIQQETDSYQSIIRSIVTSVNDSAIAGLLMAKFNKASDLGVTFTLDDDTSLSSYEKAISEKLVTIIGNLIDNALLAAWQNRGQAPAEVQLYLSDRNQHIIIEVQDSGAGVPVEIGDSILEFGVSSKHDDQQNGVGLYLVNQLVDYFHGSIDWERTEQDTTLFSLYLDKQITTRL</sequence>
<dbReference type="InterPro" id="IPR003594">
    <property type="entry name" value="HATPase_dom"/>
</dbReference>
<comment type="caution">
    <text evidence="15">The sequence shown here is derived from an EMBL/GenBank/DDBJ whole genome shotgun (WGS) entry which is preliminary data.</text>
</comment>
<proteinExistence type="predicted"/>
<dbReference type="SMART" id="SM00387">
    <property type="entry name" value="HATPase_c"/>
    <property type="match status" value="1"/>
</dbReference>
<evidence type="ECO:0000256" key="6">
    <source>
        <dbReference type="ARBA" id="ARBA00022692"/>
    </source>
</evidence>
<organism evidence="15 16">
    <name type="scientific">Photobacterium gaetbulicola</name>
    <dbReference type="NCBI Taxonomy" id="1295392"/>
    <lineage>
        <taxon>Bacteria</taxon>
        <taxon>Pseudomonadati</taxon>
        <taxon>Pseudomonadota</taxon>
        <taxon>Gammaproteobacteria</taxon>
        <taxon>Vibrionales</taxon>
        <taxon>Vibrionaceae</taxon>
        <taxon>Photobacterium</taxon>
    </lineage>
</organism>
<keyword evidence="6 13" id="KW-0812">Transmembrane</keyword>
<dbReference type="EMBL" id="JWLZ01000159">
    <property type="protein sequence ID" value="KHT63167.1"/>
    <property type="molecule type" value="Genomic_DNA"/>
</dbReference>
<feature type="domain" description="Histidine kinase" evidence="14">
    <location>
        <begin position="333"/>
        <end position="529"/>
    </location>
</feature>
<dbReference type="SUPFAM" id="SSF55874">
    <property type="entry name" value="ATPase domain of HSP90 chaperone/DNA topoisomerase II/histidine kinase"/>
    <property type="match status" value="1"/>
</dbReference>
<dbReference type="PANTHER" id="PTHR43065:SF10">
    <property type="entry name" value="PEROXIDE STRESS-ACTIVATED HISTIDINE KINASE MAK3"/>
    <property type="match status" value="1"/>
</dbReference>
<dbReference type="Gene3D" id="3.30.450.20">
    <property type="entry name" value="PAS domain"/>
    <property type="match status" value="2"/>
</dbReference>
<dbReference type="InterPro" id="IPR036890">
    <property type="entry name" value="HATPase_C_sf"/>
</dbReference>
<evidence type="ECO:0000256" key="11">
    <source>
        <dbReference type="ARBA" id="ARBA00023012"/>
    </source>
</evidence>
<dbReference type="GO" id="GO:0005886">
    <property type="term" value="C:plasma membrane"/>
    <property type="evidence" value="ECO:0007669"/>
    <property type="project" value="UniProtKB-SubCell"/>
</dbReference>
<evidence type="ECO:0000256" key="4">
    <source>
        <dbReference type="ARBA" id="ARBA00022553"/>
    </source>
</evidence>
<dbReference type="GO" id="GO:0005524">
    <property type="term" value="F:ATP binding"/>
    <property type="evidence" value="ECO:0007669"/>
    <property type="project" value="UniProtKB-KW"/>
</dbReference>
<protein>
    <submittedName>
        <fullName evidence="15">Histidine kinase</fullName>
    </submittedName>
</protein>
<keyword evidence="10 13" id="KW-1133">Transmembrane helix</keyword>
<feature type="transmembrane region" description="Helical" evidence="13">
    <location>
        <begin position="171"/>
        <end position="191"/>
    </location>
</feature>
<keyword evidence="7" id="KW-0547">Nucleotide-binding</keyword>
<dbReference type="InterPro" id="IPR005467">
    <property type="entry name" value="His_kinase_dom"/>
</dbReference>
<evidence type="ECO:0000259" key="14">
    <source>
        <dbReference type="PROSITE" id="PS50109"/>
    </source>
</evidence>
<dbReference type="Pfam" id="PF17203">
    <property type="entry name" value="sCache_3_2"/>
    <property type="match status" value="1"/>
</dbReference>
<dbReference type="Pfam" id="PF02518">
    <property type="entry name" value="HATPase_c"/>
    <property type="match status" value="1"/>
</dbReference>
<keyword evidence="4" id="KW-0597">Phosphoprotein</keyword>
<evidence type="ECO:0000256" key="1">
    <source>
        <dbReference type="ARBA" id="ARBA00004533"/>
    </source>
</evidence>
<dbReference type="InterPro" id="IPR039506">
    <property type="entry name" value="SPOB_a"/>
</dbReference>
<keyword evidence="12 13" id="KW-0472">Membrane</keyword>
<evidence type="ECO:0000256" key="2">
    <source>
        <dbReference type="ARBA" id="ARBA00004651"/>
    </source>
</evidence>
<keyword evidence="5" id="KW-0808">Transferase</keyword>
<keyword evidence="8 15" id="KW-0418">Kinase</keyword>
<keyword evidence="11" id="KW-0902">Two-component regulatory system</keyword>
<evidence type="ECO:0000256" key="13">
    <source>
        <dbReference type="SAM" id="Phobius"/>
    </source>
</evidence>
<reference evidence="15 16" key="1">
    <citation type="submission" date="2014-12" db="EMBL/GenBank/DDBJ databases">
        <title>Genome sequencing of Photobacterium gaetbulicola AD005a.</title>
        <authorList>
            <person name="Adrian T.G.S."/>
            <person name="Chan K.G."/>
        </authorList>
    </citation>
    <scope>NUCLEOTIDE SEQUENCE [LARGE SCALE GENOMIC DNA]</scope>
    <source>
        <strain evidence="15 16">AD005a</strain>
    </source>
</reference>
<gene>
    <name evidence="15" type="ORF">RJ45_12125</name>
</gene>
<dbReference type="RefSeq" id="WP_039462098.1">
    <property type="nucleotide sequence ID" value="NZ_JWLZ01000159.1"/>
</dbReference>
<dbReference type="Proteomes" id="UP000031278">
    <property type="component" value="Unassembled WGS sequence"/>
</dbReference>
<dbReference type="SUPFAM" id="SSF103190">
    <property type="entry name" value="Sensory domain-like"/>
    <property type="match status" value="1"/>
</dbReference>
<evidence type="ECO:0000256" key="9">
    <source>
        <dbReference type="ARBA" id="ARBA00022840"/>
    </source>
</evidence>
<dbReference type="GO" id="GO:0016301">
    <property type="term" value="F:kinase activity"/>
    <property type="evidence" value="ECO:0007669"/>
    <property type="project" value="UniProtKB-KW"/>
</dbReference>
<dbReference type="Pfam" id="PF14689">
    <property type="entry name" value="SPOB_a"/>
    <property type="match status" value="1"/>
</dbReference>
<evidence type="ECO:0000256" key="10">
    <source>
        <dbReference type="ARBA" id="ARBA00022989"/>
    </source>
</evidence>
<evidence type="ECO:0000256" key="8">
    <source>
        <dbReference type="ARBA" id="ARBA00022777"/>
    </source>
</evidence>
<evidence type="ECO:0000313" key="15">
    <source>
        <dbReference type="EMBL" id="KHT63167.1"/>
    </source>
</evidence>
<dbReference type="InterPro" id="IPR029151">
    <property type="entry name" value="Sensor-like_sf"/>
</dbReference>
<dbReference type="Gene3D" id="3.30.565.10">
    <property type="entry name" value="Histidine kinase-like ATPase, C-terminal domain"/>
    <property type="match status" value="1"/>
</dbReference>
<dbReference type="AlphaFoldDB" id="A0A0B9H2U4"/>
<keyword evidence="3" id="KW-1003">Cell membrane</keyword>